<protein>
    <submittedName>
        <fullName evidence="2">Uncharacterized protein</fullName>
    </submittedName>
</protein>
<accession>A0A1D2V7Z1</accession>
<evidence type="ECO:0000313" key="2">
    <source>
        <dbReference type="EMBL" id="ODV57794.1"/>
    </source>
</evidence>
<dbReference type="Proteomes" id="UP000095038">
    <property type="component" value="Unassembled WGS sequence"/>
</dbReference>
<feature type="compositionally biased region" description="Basic and acidic residues" evidence="1">
    <location>
        <begin position="94"/>
        <end position="105"/>
    </location>
</feature>
<gene>
    <name evidence="2" type="ORF">ASCRUDRAFT_10758</name>
</gene>
<organism evidence="2 3">
    <name type="scientific">Ascoidea rubescens DSM 1968</name>
    <dbReference type="NCBI Taxonomy" id="1344418"/>
    <lineage>
        <taxon>Eukaryota</taxon>
        <taxon>Fungi</taxon>
        <taxon>Dikarya</taxon>
        <taxon>Ascomycota</taxon>
        <taxon>Saccharomycotina</taxon>
        <taxon>Saccharomycetes</taxon>
        <taxon>Ascoideaceae</taxon>
        <taxon>Ascoidea</taxon>
    </lineage>
</organism>
<keyword evidence="3" id="KW-1185">Reference proteome</keyword>
<dbReference type="InParanoid" id="A0A1D2V7Z1"/>
<feature type="region of interest" description="Disordered" evidence="1">
    <location>
        <begin position="74"/>
        <end position="108"/>
    </location>
</feature>
<feature type="compositionally biased region" description="Low complexity" evidence="1">
    <location>
        <begin position="78"/>
        <end position="89"/>
    </location>
</feature>
<sequence>MHNTSLLFEDTERLQFNDKNYQSNNENHSAYTQTNLGMVSTSQSWRSAMTNVRISEGAWYFELSTIKVNNETLDTMRNDNNNNNRNQTNFSDKYINEKSNNDRKNGNFNVRNISPVVAIGIGRK</sequence>
<dbReference type="GeneID" id="30962326"/>
<reference evidence="3" key="1">
    <citation type="submission" date="2016-05" db="EMBL/GenBank/DDBJ databases">
        <title>Comparative genomics of biotechnologically important yeasts.</title>
        <authorList>
            <consortium name="DOE Joint Genome Institute"/>
            <person name="Riley R."/>
            <person name="Haridas S."/>
            <person name="Wolfe K.H."/>
            <person name="Lopes M.R."/>
            <person name="Hittinger C.T."/>
            <person name="Goker M."/>
            <person name="Salamov A."/>
            <person name="Wisecaver J."/>
            <person name="Long T.M."/>
            <person name="Aerts A.L."/>
            <person name="Barry K."/>
            <person name="Choi C."/>
            <person name="Clum A."/>
            <person name="Coughlan A.Y."/>
            <person name="Deshpande S."/>
            <person name="Douglass A.P."/>
            <person name="Hanson S.J."/>
            <person name="Klenk H.-P."/>
            <person name="Labutti K."/>
            <person name="Lapidus A."/>
            <person name="Lindquist E."/>
            <person name="Lipzen A."/>
            <person name="Meier-Kolthoff J.P."/>
            <person name="Ohm R.A."/>
            <person name="Otillar R.P."/>
            <person name="Pangilinan J."/>
            <person name="Peng Y."/>
            <person name="Rokas A."/>
            <person name="Rosa C.A."/>
            <person name="Scheuner C."/>
            <person name="Sibirny A.A."/>
            <person name="Slot J.C."/>
            <person name="Stielow J.B."/>
            <person name="Sun H."/>
            <person name="Kurtzman C.P."/>
            <person name="Blackwell M."/>
            <person name="Grigoriev I.V."/>
            <person name="Jeffries T.W."/>
        </authorList>
    </citation>
    <scope>NUCLEOTIDE SEQUENCE [LARGE SCALE GENOMIC DNA]</scope>
    <source>
        <strain evidence="3">DSM 1968</strain>
    </source>
</reference>
<name>A0A1D2V7Z1_9ASCO</name>
<dbReference type="EMBL" id="KV454531">
    <property type="protein sequence ID" value="ODV57794.1"/>
    <property type="molecule type" value="Genomic_DNA"/>
</dbReference>
<dbReference type="STRING" id="1344418.A0A1D2V7Z1"/>
<evidence type="ECO:0000313" key="3">
    <source>
        <dbReference type="Proteomes" id="UP000095038"/>
    </source>
</evidence>
<evidence type="ECO:0000256" key="1">
    <source>
        <dbReference type="SAM" id="MobiDB-lite"/>
    </source>
</evidence>
<proteinExistence type="predicted"/>
<dbReference type="RefSeq" id="XP_020044101.1">
    <property type="nucleotide sequence ID" value="XM_020188690.1"/>
</dbReference>
<dbReference type="AlphaFoldDB" id="A0A1D2V7Z1"/>